<evidence type="ECO:0000256" key="2">
    <source>
        <dbReference type="ARBA" id="ARBA00004613"/>
    </source>
</evidence>
<dbReference type="PANTHER" id="PTHR33478:SF1">
    <property type="entry name" value="EXTRACELLULAR METALLOPROTEINASE MEP"/>
    <property type="match status" value="1"/>
</dbReference>
<accession>A0A8J7U427</accession>
<keyword evidence="10" id="KW-0482">Metalloprotease</keyword>
<dbReference type="Pfam" id="PF07504">
    <property type="entry name" value="FTP"/>
    <property type="match status" value="1"/>
</dbReference>
<feature type="chain" id="PRO_5035268853" evidence="12">
    <location>
        <begin position="24"/>
        <end position="1153"/>
    </location>
</feature>
<sequence>MSILRRLAILRPLLVFCILWSVAAQDIQKPQAYVIPNQKLTNRLAQNLTGPQEGDAHEIAMRYLNENADGLGVTATDLANAVITSAHVSPQSGVTHIYMAQEVDGLRVLGSSMSIHIARDGSVIKADAAFIEQGAEKVDSRFELNALVATLAGARQMGLAAEPTAVRQIQGAVGEDFETLFEADFAADLVKAKRAYLPIGPDRLRAIWLVDVPESDDRVEWMVDATLGYVIEQRNYKIEDSFHVPGHSHEVTRDQSLAPSLFIDSLGLGGPQYEVFPPPMEYPDDGPRVIVSNPANQTASPFGWHDENGAADGGTFTTTRGNNTHTFLDRNNDRAPDEGVSLDGGVNLDFTGSLVPLNLNLGPDANQAAAAVNLFFWTNYLHDILYLYGFNETAGNYQNTNNGGGPGDGDPVLARAQAEADRPTLNNATFLITTDGVPAFMNMYVWNYTTPRRDGSFSNMIIAHEYAHGLSTRLTGGRTEPNCLRNTEQMGEGWSDFVGLVLTAKASDTRTTSRGVGTYVQGEDANGQGIRPAPYTTDMQLNGATYEDLPGATIPHGVGYIWATMLWELYWDLVDAHGFEEDFTAGWQNGGNNLALQLVIDGMKLQSCLPGFVEGRNAILQADQNLTGGANQCLIWEAFARRGLGFSASEGFSGSTTDGFASYDMPETCSFGAFRGNDREVCAGADKTFDFGIGGLWSGTVSASLVDAPQGAEFSLNETTFTEFPALVRLTVANSSGLISGNYSVTLRLDDGETQRDFPFNFQVISATPTPVTLKLPSSEERNVSYLPLFSWDDSSEGVEYTVEVSLNERFSDIVLTGRTNTTVFQTETPLRVGIQHYWRVISSNSCGQVVSEGRGFITQGAPDIPAQLFEGEGVNATELQNRVLIFSPNSNFSEYESCIEEGDGEWNYSTENATVIEGFGDEDARYIPLPQPFNFYGVNYNDFILMSNGFITFGSNDPTGSPSTEDIERHFTVPRIAFFWDDLDPGSLASDPEPGIVSYEILDDRVVVTFQNVTEWVPLLFQPKPVNVQVELFFDDGRIRMTYLDIAPVDCLVGLSDGRPIPNGGAYNPARFDQSETCDFACPYDATRDPNTDNAVDLQDLIYLNLVWHDDASVADGAREANDYNEDSRFNVLDLTQWINQTGSCFILSSRL</sequence>
<dbReference type="EMBL" id="JAFREP010000021">
    <property type="protein sequence ID" value="MBO1321048.1"/>
    <property type="molecule type" value="Genomic_DNA"/>
</dbReference>
<evidence type="ECO:0000256" key="9">
    <source>
        <dbReference type="ARBA" id="ARBA00022833"/>
    </source>
</evidence>
<dbReference type="GO" id="GO:0004222">
    <property type="term" value="F:metalloendopeptidase activity"/>
    <property type="evidence" value="ECO:0007669"/>
    <property type="project" value="InterPro"/>
</dbReference>
<protein>
    <submittedName>
        <fullName evidence="14">M36 family metallopeptidase</fullName>
    </submittedName>
</protein>
<organism evidence="14 15">
    <name type="scientific">Acanthopleuribacter pedis</name>
    <dbReference type="NCBI Taxonomy" id="442870"/>
    <lineage>
        <taxon>Bacteria</taxon>
        <taxon>Pseudomonadati</taxon>
        <taxon>Acidobacteriota</taxon>
        <taxon>Holophagae</taxon>
        <taxon>Acanthopleuribacterales</taxon>
        <taxon>Acanthopleuribacteraceae</taxon>
        <taxon>Acanthopleuribacter</taxon>
    </lineage>
</organism>
<dbReference type="PANTHER" id="PTHR33478">
    <property type="entry name" value="EXTRACELLULAR METALLOPROTEINASE MEP"/>
    <property type="match status" value="1"/>
</dbReference>
<keyword evidence="4" id="KW-0964">Secreted</keyword>
<keyword evidence="9" id="KW-0862">Zinc</keyword>
<reference evidence="14" key="1">
    <citation type="submission" date="2021-03" db="EMBL/GenBank/DDBJ databases">
        <authorList>
            <person name="Wang G."/>
        </authorList>
    </citation>
    <scope>NUCLEOTIDE SEQUENCE</scope>
    <source>
        <strain evidence="14">KCTC 12899</strain>
    </source>
</reference>
<dbReference type="Proteomes" id="UP000664417">
    <property type="component" value="Unassembled WGS sequence"/>
</dbReference>
<feature type="domain" description="FTP" evidence="13">
    <location>
        <begin position="82"/>
        <end position="126"/>
    </location>
</feature>
<dbReference type="AlphaFoldDB" id="A0A8J7U427"/>
<dbReference type="InterPro" id="IPR027268">
    <property type="entry name" value="Peptidase_M4/M1_CTD_sf"/>
</dbReference>
<evidence type="ECO:0000313" key="14">
    <source>
        <dbReference type="EMBL" id="MBO1321048.1"/>
    </source>
</evidence>
<dbReference type="GO" id="GO:0006508">
    <property type="term" value="P:proteolysis"/>
    <property type="evidence" value="ECO:0007669"/>
    <property type="project" value="UniProtKB-KW"/>
</dbReference>
<dbReference type="InterPro" id="IPR011096">
    <property type="entry name" value="FTP_domain"/>
</dbReference>
<evidence type="ECO:0000256" key="5">
    <source>
        <dbReference type="ARBA" id="ARBA00022670"/>
    </source>
</evidence>
<evidence type="ECO:0000256" key="11">
    <source>
        <dbReference type="ARBA" id="ARBA00023145"/>
    </source>
</evidence>
<keyword evidence="5" id="KW-0645">Protease</keyword>
<keyword evidence="15" id="KW-1185">Reference proteome</keyword>
<evidence type="ECO:0000256" key="6">
    <source>
        <dbReference type="ARBA" id="ARBA00022723"/>
    </source>
</evidence>
<comment type="subcellular location">
    <subcellularLocation>
        <location evidence="2">Secreted</location>
    </subcellularLocation>
</comment>
<dbReference type="SUPFAM" id="SSF55486">
    <property type="entry name" value="Metalloproteases ('zincins'), catalytic domain"/>
    <property type="match status" value="1"/>
</dbReference>
<evidence type="ECO:0000256" key="8">
    <source>
        <dbReference type="ARBA" id="ARBA00022801"/>
    </source>
</evidence>
<proteinExistence type="inferred from homology"/>
<gene>
    <name evidence="14" type="ORF">J3U88_21395</name>
</gene>
<dbReference type="GO" id="GO:0008270">
    <property type="term" value="F:zinc ion binding"/>
    <property type="evidence" value="ECO:0007669"/>
    <property type="project" value="InterPro"/>
</dbReference>
<keyword evidence="6" id="KW-0479">Metal-binding</keyword>
<evidence type="ECO:0000256" key="4">
    <source>
        <dbReference type="ARBA" id="ARBA00022525"/>
    </source>
</evidence>
<evidence type="ECO:0000256" key="12">
    <source>
        <dbReference type="SAM" id="SignalP"/>
    </source>
</evidence>
<dbReference type="Gene3D" id="2.60.40.10">
    <property type="entry name" value="Immunoglobulins"/>
    <property type="match status" value="1"/>
</dbReference>
<dbReference type="GO" id="GO:0005615">
    <property type="term" value="C:extracellular space"/>
    <property type="evidence" value="ECO:0007669"/>
    <property type="project" value="InterPro"/>
</dbReference>
<dbReference type="InterPro" id="IPR050371">
    <property type="entry name" value="Fungal_virulence_M36"/>
</dbReference>
<dbReference type="CDD" id="cd09596">
    <property type="entry name" value="M36"/>
    <property type="match status" value="1"/>
</dbReference>
<evidence type="ECO:0000256" key="10">
    <source>
        <dbReference type="ARBA" id="ARBA00023049"/>
    </source>
</evidence>
<feature type="signal peptide" evidence="12">
    <location>
        <begin position="1"/>
        <end position="23"/>
    </location>
</feature>
<keyword evidence="8" id="KW-0378">Hydrolase</keyword>
<keyword evidence="11" id="KW-0865">Zymogen</keyword>
<evidence type="ECO:0000313" key="15">
    <source>
        <dbReference type="Proteomes" id="UP000664417"/>
    </source>
</evidence>
<evidence type="ECO:0000256" key="7">
    <source>
        <dbReference type="ARBA" id="ARBA00022729"/>
    </source>
</evidence>
<comment type="similarity">
    <text evidence="3">Belongs to the peptidase M36 family.</text>
</comment>
<evidence type="ECO:0000259" key="13">
    <source>
        <dbReference type="Pfam" id="PF07504"/>
    </source>
</evidence>
<evidence type="ECO:0000256" key="3">
    <source>
        <dbReference type="ARBA" id="ARBA00006006"/>
    </source>
</evidence>
<comment type="cofactor">
    <cofactor evidence="1">
        <name>Zn(2+)</name>
        <dbReference type="ChEBI" id="CHEBI:29105"/>
    </cofactor>
</comment>
<evidence type="ECO:0000256" key="1">
    <source>
        <dbReference type="ARBA" id="ARBA00001947"/>
    </source>
</evidence>
<dbReference type="Gene3D" id="1.10.390.10">
    <property type="entry name" value="Neutral Protease Domain 2"/>
    <property type="match status" value="1"/>
</dbReference>
<comment type="caution">
    <text evidence="14">The sequence shown here is derived from an EMBL/GenBank/DDBJ whole genome shotgun (WGS) entry which is preliminary data.</text>
</comment>
<dbReference type="InterPro" id="IPR013783">
    <property type="entry name" value="Ig-like_fold"/>
</dbReference>
<dbReference type="Gene3D" id="3.10.170.10">
    <property type="match status" value="1"/>
</dbReference>
<dbReference type="Pfam" id="PF02128">
    <property type="entry name" value="Peptidase_M36"/>
    <property type="match status" value="1"/>
</dbReference>
<dbReference type="InterPro" id="IPR001842">
    <property type="entry name" value="Peptidase_M36"/>
</dbReference>
<name>A0A8J7U427_9BACT</name>
<keyword evidence="7 12" id="KW-0732">Signal</keyword>